<sequence length="215" mass="23494">MNLYRILSALLSYPEAALCDARDDIDAALAPYPAARRTLQPLTGFLAQHPLVALQENYVATFDRNPGHALYLFEHLHGESRDRGSAMVDLLHEYQRHGFEPVSDDAACSELPDYLPLFLEFLSCIPAERAQALLDEAIHVIAAIGGRLARAGSPYAAAFAVLQQQSLVTAQPLGEPPVRDMDEMLEVFGPAADGAEPLLKPQPGAAQTVQFHRRP</sequence>
<name>A0ABY6DQ68_9NEIS</name>
<evidence type="ECO:0000256" key="2">
    <source>
        <dbReference type="SAM" id="MobiDB-lite"/>
    </source>
</evidence>
<proteinExistence type="predicted"/>
<dbReference type="InterPro" id="IPR036411">
    <property type="entry name" value="TorD-like_sf"/>
</dbReference>
<evidence type="ECO:0000313" key="4">
    <source>
        <dbReference type="Proteomes" id="UP001061302"/>
    </source>
</evidence>
<dbReference type="InterPro" id="IPR020945">
    <property type="entry name" value="DMSO/NO3_reduct_chaperone"/>
</dbReference>
<dbReference type="PANTHER" id="PTHR43680:SF2">
    <property type="entry name" value="NITRATE REDUCTASE MOLYBDENUM COFACTOR ASSEMBLY CHAPERONE NARJ"/>
    <property type="match status" value="1"/>
</dbReference>
<dbReference type="SUPFAM" id="SSF89155">
    <property type="entry name" value="TorD-like"/>
    <property type="match status" value="1"/>
</dbReference>
<dbReference type="PANTHER" id="PTHR43680">
    <property type="entry name" value="NITRATE REDUCTASE MOLYBDENUM COFACTOR ASSEMBLY CHAPERONE"/>
    <property type="match status" value="1"/>
</dbReference>
<evidence type="ECO:0000313" key="3">
    <source>
        <dbReference type="EMBL" id="UXY15848.1"/>
    </source>
</evidence>
<accession>A0ABY6DQ68</accession>
<organism evidence="3 4">
    <name type="scientific">Chitiniphilus purpureus</name>
    <dbReference type="NCBI Taxonomy" id="2981137"/>
    <lineage>
        <taxon>Bacteria</taxon>
        <taxon>Pseudomonadati</taxon>
        <taxon>Pseudomonadota</taxon>
        <taxon>Betaproteobacteria</taxon>
        <taxon>Neisseriales</taxon>
        <taxon>Chitinibacteraceae</taxon>
        <taxon>Chitiniphilus</taxon>
    </lineage>
</organism>
<keyword evidence="4" id="KW-1185">Reference proteome</keyword>
<evidence type="ECO:0000256" key="1">
    <source>
        <dbReference type="ARBA" id="ARBA00023063"/>
    </source>
</evidence>
<gene>
    <name evidence="3" type="primary">narJ</name>
    <name evidence="3" type="ORF">N8I74_02185</name>
</gene>
<feature type="region of interest" description="Disordered" evidence="2">
    <location>
        <begin position="194"/>
        <end position="215"/>
    </location>
</feature>
<protein>
    <submittedName>
        <fullName evidence="3">Nitrate reductase molybdenum cofactor assembly chaperone</fullName>
    </submittedName>
</protein>
<dbReference type="Gene3D" id="1.10.3480.10">
    <property type="entry name" value="TorD-like"/>
    <property type="match status" value="1"/>
</dbReference>
<dbReference type="NCBIfam" id="TIGR00684">
    <property type="entry name" value="narJ"/>
    <property type="match status" value="1"/>
</dbReference>
<reference evidence="3" key="1">
    <citation type="submission" date="2022-10" db="EMBL/GenBank/DDBJ databases">
        <title>Chitiniphilus purpureus sp. nov., a novel chitin-degrading bacterium isolated from crawfish pond sediment.</title>
        <authorList>
            <person name="Li K."/>
        </authorList>
    </citation>
    <scope>NUCLEOTIDE SEQUENCE</scope>
    <source>
        <strain evidence="3">CD1</strain>
    </source>
</reference>
<dbReference type="Proteomes" id="UP001061302">
    <property type="component" value="Chromosome"/>
</dbReference>
<dbReference type="InterPro" id="IPR003765">
    <property type="entry name" value="NO3_reductase_chaperone_NarJ"/>
</dbReference>
<feature type="compositionally biased region" description="Polar residues" evidence="2">
    <location>
        <begin position="205"/>
        <end position="215"/>
    </location>
</feature>
<dbReference type="Pfam" id="PF02613">
    <property type="entry name" value="Nitrate_red_del"/>
    <property type="match status" value="1"/>
</dbReference>
<dbReference type="RefSeq" id="WP_263125283.1">
    <property type="nucleotide sequence ID" value="NZ_CP106753.1"/>
</dbReference>
<dbReference type="EMBL" id="CP106753">
    <property type="protein sequence ID" value="UXY15848.1"/>
    <property type="molecule type" value="Genomic_DNA"/>
</dbReference>
<keyword evidence="1" id="KW-0534">Nitrate assimilation</keyword>